<dbReference type="EMBL" id="UINC01122516">
    <property type="protein sequence ID" value="SVC98371.1"/>
    <property type="molecule type" value="Genomic_DNA"/>
</dbReference>
<accession>A0A382RP32</accession>
<evidence type="ECO:0000313" key="1">
    <source>
        <dbReference type="EMBL" id="SVC98371.1"/>
    </source>
</evidence>
<name>A0A382RP32_9ZZZZ</name>
<sequence>MGAFMGRSWVDKHIKVCYNRLDEINSDYDKQTRNYWYPKK</sequence>
<reference evidence="1" key="1">
    <citation type="submission" date="2018-05" db="EMBL/GenBank/DDBJ databases">
        <authorList>
            <person name="Lanie J.A."/>
            <person name="Ng W.-L."/>
            <person name="Kazmierczak K.M."/>
            <person name="Andrzejewski T.M."/>
            <person name="Davidsen T.M."/>
            <person name="Wayne K.J."/>
            <person name="Tettelin H."/>
            <person name="Glass J.I."/>
            <person name="Rusch D."/>
            <person name="Podicherti R."/>
            <person name="Tsui H.-C.T."/>
            <person name="Winkler M.E."/>
        </authorList>
    </citation>
    <scope>NUCLEOTIDE SEQUENCE</scope>
</reference>
<gene>
    <name evidence="1" type="ORF">METZ01_LOCUS351225</name>
</gene>
<dbReference type="AlphaFoldDB" id="A0A382RP32"/>
<protein>
    <submittedName>
        <fullName evidence="1">Uncharacterized protein</fullName>
    </submittedName>
</protein>
<proteinExistence type="predicted"/>
<organism evidence="1">
    <name type="scientific">marine metagenome</name>
    <dbReference type="NCBI Taxonomy" id="408172"/>
    <lineage>
        <taxon>unclassified sequences</taxon>
        <taxon>metagenomes</taxon>
        <taxon>ecological metagenomes</taxon>
    </lineage>
</organism>